<dbReference type="OrthoDB" id="7059729at2"/>
<reference evidence="4 5" key="1">
    <citation type="submission" date="2018-06" db="EMBL/GenBank/DDBJ databases">
        <title>Flavobacterium sp IMCC34762, genome.</title>
        <authorList>
            <person name="Joung Y."/>
            <person name="Cho J."/>
            <person name="Song J."/>
        </authorList>
    </citation>
    <scope>NUCLEOTIDE SEQUENCE [LARGE SCALE GENOMIC DNA]</scope>
    <source>
        <strain evidence="4 5">IMCC34762</strain>
    </source>
</reference>
<dbReference type="SUPFAM" id="SSF56784">
    <property type="entry name" value="HAD-like"/>
    <property type="match status" value="1"/>
</dbReference>
<keyword evidence="1" id="KW-0479">Metal-binding</keyword>
<protein>
    <submittedName>
        <fullName evidence="4">HAD family hydrolase</fullName>
    </submittedName>
</protein>
<keyword evidence="5" id="KW-1185">Reference proteome</keyword>
<dbReference type="GO" id="GO:0016791">
    <property type="term" value="F:phosphatase activity"/>
    <property type="evidence" value="ECO:0007669"/>
    <property type="project" value="TreeGrafter"/>
</dbReference>
<dbReference type="PANTHER" id="PTHR46470">
    <property type="entry name" value="N-ACYLNEURAMINATE-9-PHOSPHATASE"/>
    <property type="match status" value="1"/>
</dbReference>
<keyword evidence="2 4" id="KW-0378">Hydrolase</keyword>
<proteinExistence type="predicted"/>
<evidence type="ECO:0000313" key="4">
    <source>
        <dbReference type="EMBL" id="PZX92216.1"/>
    </source>
</evidence>
<dbReference type="InterPro" id="IPR036412">
    <property type="entry name" value="HAD-like_sf"/>
</dbReference>
<evidence type="ECO:0000313" key="5">
    <source>
        <dbReference type="Proteomes" id="UP000249177"/>
    </source>
</evidence>
<name>A0A2W7TSA2_9FLAO</name>
<keyword evidence="3" id="KW-0460">Magnesium</keyword>
<evidence type="ECO:0000256" key="3">
    <source>
        <dbReference type="ARBA" id="ARBA00022842"/>
    </source>
</evidence>
<comment type="caution">
    <text evidence="4">The sequence shown here is derived from an EMBL/GenBank/DDBJ whole genome shotgun (WGS) entry which is preliminary data.</text>
</comment>
<dbReference type="EMBL" id="QKXH01000012">
    <property type="protein sequence ID" value="PZX92216.1"/>
    <property type="molecule type" value="Genomic_DNA"/>
</dbReference>
<dbReference type="PANTHER" id="PTHR46470:SF2">
    <property type="entry name" value="GLYCERALDEHYDE 3-PHOSPHATE PHOSPHATASE"/>
    <property type="match status" value="1"/>
</dbReference>
<dbReference type="GO" id="GO:0046872">
    <property type="term" value="F:metal ion binding"/>
    <property type="evidence" value="ECO:0007669"/>
    <property type="project" value="UniProtKB-KW"/>
</dbReference>
<dbReference type="InterPro" id="IPR051400">
    <property type="entry name" value="HAD-like_hydrolase"/>
</dbReference>
<dbReference type="Gene3D" id="3.40.50.1000">
    <property type="entry name" value="HAD superfamily/HAD-like"/>
    <property type="match status" value="1"/>
</dbReference>
<dbReference type="SFLD" id="SFLDS00003">
    <property type="entry name" value="Haloacid_Dehalogenase"/>
    <property type="match status" value="1"/>
</dbReference>
<dbReference type="Pfam" id="PF00702">
    <property type="entry name" value="Hydrolase"/>
    <property type="match status" value="1"/>
</dbReference>
<sequence length="206" mass="23588">MKKALILDLDNTLFSTTSIGDKLFADLYYLLEINGNEFEGNLEDIKTDINRKPFSVVAKQYSMSQLLYNESLQLLVNLTYNEPIEPFPDYNEVNKIACDKFLVTSGFPKLQNSKVRQLGIENDFKEIYIVDTVMTNDTKKKIFESILHDFNYDVSEVLVIGDDPESEIAAAKELGIDAIVYDKLNAFKDYFATPKISDFSQLQNYL</sequence>
<dbReference type="Proteomes" id="UP000249177">
    <property type="component" value="Unassembled WGS sequence"/>
</dbReference>
<accession>A0A2W7TSA2</accession>
<dbReference type="SFLD" id="SFLDG01129">
    <property type="entry name" value="C1.5:_HAD__Beta-PGM__Phosphata"/>
    <property type="match status" value="1"/>
</dbReference>
<dbReference type="RefSeq" id="WP_111411279.1">
    <property type="nucleotide sequence ID" value="NZ_QKXH01000012.1"/>
</dbReference>
<dbReference type="AlphaFoldDB" id="A0A2W7TSA2"/>
<organism evidence="4 5">
    <name type="scientific">Flavobacterium aquariorum</name>
    <dbReference type="NCBI Taxonomy" id="2217670"/>
    <lineage>
        <taxon>Bacteria</taxon>
        <taxon>Pseudomonadati</taxon>
        <taxon>Bacteroidota</taxon>
        <taxon>Flavobacteriia</taxon>
        <taxon>Flavobacteriales</taxon>
        <taxon>Flavobacteriaceae</taxon>
        <taxon>Flavobacterium</taxon>
    </lineage>
</organism>
<evidence type="ECO:0000256" key="1">
    <source>
        <dbReference type="ARBA" id="ARBA00022723"/>
    </source>
</evidence>
<evidence type="ECO:0000256" key="2">
    <source>
        <dbReference type="ARBA" id="ARBA00022801"/>
    </source>
</evidence>
<dbReference type="InterPro" id="IPR023214">
    <property type="entry name" value="HAD_sf"/>
</dbReference>
<dbReference type="Gene3D" id="1.10.150.520">
    <property type="match status" value="1"/>
</dbReference>
<gene>
    <name evidence="4" type="ORF">DOS84_16910</name>
</gene>